<feature type="transmembrane region" description="Helical" evidence="13">
    <location>
        <begin position="183"/>
        <end position="202"/>
    </location>
</feature>
<dbReference type="Pfam" id="PF00487">
    <property type="entry name" value="FA_desaturase"/>
    <property type="match status" value="1"/>
</dbReference>
<evidence type="ECO:0000256" key="9">
    <source>
        <dbReference type="ARBA" id="ARBA00023098"/>
    </source>
</evidence>
<keyword evidence="4 12" id="KW-0812">Transmembrane</keyword>
<evidence type="ECO:0000256" key="1">
    <source>
        <dbReference type="ARBA" id="ARBA00004141"/>
    </source>
</evidence>
<keyword evidence="9" id="KW-0443">Lipid metabolism</keyword>
<dbReference type="PRINTS" id="PR00075">
    <property type="entry name" value="FACDDSATRASE"/>
</dbReference>
<organism evidence="15 16">
    <name type="scientific">Xylocopa violacea</name>
    <name type="common">Violet carpenter bee</name>
    <name type="synonym">Apis violacea</name>
    <dbReference type="NCBI Taxonomy" id="135666"/>
    <lineage>
        <taxon>Eukaryota</taxon>
        <taxon>Metazoa</taxon>
        <taxon>Ecdysozoa</taxon>
        <taxon>Arthropoda</taxon>
        <taxon>Hexapoda</taxon>
        <taxon>Insecta</taxon>
        <taxon>Pterygota</taxon>
        <taxon>Neoptera</taxon>
        <taxon>Endopterygota</taxon>
        <taxon>Hymenoptera</taxon>
        <taxon>Apocrita</taxon>
        <taxon>Aculeata</taxon>
        <taxon>Apoidea</taxon>
        <taxon>Anthophila</taxon>
        <taxon>Apidae</taxon>
        <taxon>Xylocopa</taxon>
        <taxon>Xylocopa</taxon>
    </lineage>
</organism>
<keyword evidence="3 12" id="KW-0444">Lipid biosynthesis</keyword>
<keyword evidence="16" id="KW-1185">Reference proteome</keyword>
<keyword evidence="10 13" id="KW-0472">Membrane</keyword>
<dbReference type="Proteomes" id="UP001642520">
    <property type="component" value="Unassembled WGS sequence"/>
</dbReference>
<proteinExistence type="inferred from homology"/>
<evidence type="ECO:0000256" key="11">
    <source>
        <dbReference type="ARBA" id="ARBA00023160"/>
    </source>
</evidence>
<evidence type="ECO:0000256" key="4">
    <source>
        <dbReference type="ARBA" id="ARBA00022692"/>
    </source>
</evidence>
<dbReference type="EMBL" id="CAXAJV020001281">
    <property type="protein sequence ID" value="CAL7934103.1"/>
    <property type="molecule type" value="Genomic_DNA"/>
</dbReference>
<comment type="caution">
    <text evidence="15">The sequence shown here is derived from an EMBL/GenBank/DDBJ whole genome shotgun (WGS) entry which is preliminary data.</text>
</comment>
<keyword evidence="5" id="KW-0276">Fatty acid metabolism</keyword>
<evidence type="ECO:0000256" key="8">
    <source>
        <dbReference type="ARBA" id="ARBA00023004"/>
    </source>
</evidence>
<dbReference type="CDD" id="cd03505">
    <property type="entry name" value="Delta9-FADS-like"/>
    <property type="match status" value="1"/>
</dbReference>
<feature type="transmembrane region" description="Helical" evidence="13">
    <location>
        <begin position="217"/>
        <end position="237"/>
    </location>
</feature>
<dbReference type="PANTHER" id="PTHR11351">
    <property type="entry name" value="ACYL-COA DESATURASE"/>
    <property type="match status" value="1"/>
</dbReference>
<comment type="domain">
    <text evidence="12">The histidine box domains are involved in binding the catalytic metal ions.</text>
</comment>
<evidence type="ECO:0000256" key="10">
    <source>
        <dbReference type="ARBA" id="ARBA00023136"/>
    </source>
</evidence>
<evidence type="ECO:0000256" key="2">
    <source>
        <dbReference type="ARBA" id="ARBA00009295"/>
    </source>
</evidence>
<evidence type="ECO:0000313" key="16">
    <source>
        <dbReference type="Proteomes" id="UP001642520"/>
    </source>
</evidence>
<evidence type="ECO:0000259" key="14">
    <source>
        <dbReference type="Pfam" id="PF00487"/>
    </source>
</evidence>
<dbReference type="InterPro" id="IPR015876">
    <property type="entry name" value="Acyl-CoA_DS"/>
</dbReference>
<keyword evidence="8" id="KW-0408">Iron</keyword>
<comment type="cofactor">
    <cofactor evidence="12">
        <name>Fe(2+)</name>
        <dbReference type="ChEBI" id="CHEBI:29033"/>
    </cofactor>
</comment>
<gene>
    <name evidence="15" type="ORF">XYLVIOL_LOCUS855</name>
</gene>
<feature type="domain" description="Fatty acid desaturase" evidence="14">
    <location>
        <begin position="67"/>
        <end position="271"/>
    </location>
</feature>
<accession>A0ABP1N1W7</accession>
<evidence type="ECO:0000313" key="15">
    <source>
        <dbReference type="EMBL" id="CAL7934103.1"/>
    </source>
</evidence>
<evidence type="ECO:0000256" key="13">
    <source>
        <dbReference type="SAM" id="Phobius"/>
    </source>
</evidence>
<protein>
    <recommendedName>
        <fullName evidence="14">Fatty acid desaturase domain-containing protein</fullName>
    </recommendedName>
</protein>
<evidence type="ECO:0000256" key="12">
    <source>
        <dbReference type="RuleBase" id="RU000581"/>
    </source>
</evidence>
<evidence type="ECO:0000256" key="3">
    <source>
        <dbReference type="ARBA" id="ARBA00022516"/>
    </source>
</evidence>
<reference evidence="15 16" key="1">
    <citation type="submission" date="2024-08" db="EMBL/GenBank/DDBJ databases">
        <authorList>
            <person name="Will J Nash"/>
            <person name="Angela Man"/>
            <person name="Seanna McTaggart"/>
            <person name="Kendall Baker"/>
            <person name="Tom Barker"/>
            <person name="Leah Catchpole"/>
            <person name="Alex Durrant"/>
            <person name="Karim Gharbi"/>
            <person name="Naomi Irish"/>
            <person name="Gemy Kaithakottil"/>
            <person name="Debby Ku"/>
            <person name="Aaliyah Providence"/>
            <person name="Felix Shaw"/>
            <person name="David Swarbreck"/>
            <person name="Chris Watkins"/>
            <person name="Ann M. McCartney"/>
            <person name="Giulio Formenti"/>
            <person name="Alice Mouton"/>
            <person name="Noel Vella"/>
            <person name="Bjorn M von Reumont"/>
            <person name="Adriana Vella"/>
            <person name="Wilfried Haerty"/>
        </authorList>
    </citation>
    <scope>NUCLEOTIDE SEQUENCE [LARGE SCALE GENOMIC DNA]</scope>
</reference>
<dbReference type="PANTHER" id="PTHR11351:SF31">
    <property type="entry name" value="DESATURASE 1, ISOFORM A-RELATED"/>
    <property type="match status" value="1"/>
</dbReference>
<sequence length="351" mass="40402">MAPNITSAPTGVLFEGETIEDAPILETSKTKYKRKIVWRNVIIFAYLHLSAVYGLYLVFTSAKLATTLFAYFLYIFSGLGITAGAHRLWSHRSYKAKWPLQLLLVIMNTVALQDAAVDWARDHRLHHKYSETNADPHNATRGFFFAHMGWLLCRKHPDIKEKGKGLDLSDLYKNPLLRFQKKYYRFLILLFCIVLPTVIPVYCWNETWTNAYFIPTILRYVFTLNMTWLVNSAAHLFGNKPYDRYINPAENKGVAAVALGEGWHNYHHVFPWDYKTAELGNYRYNITTAFINACAKLGLAYDLKTVPTDVVQKRVARTGDGSHDRWGWGDKDLTQEERDQTVVTSCVKKDC</sequence>
<feature type="transmembrane region" description="Helical" evidence="13">
    <location>
        <begin position="68"/>
        <end position="89"/>
    </location>
</feature>
<dbReference type="InterPro" id="IPR005804">
    <property type="entry name" value="FA_desaturase_dom"/>
</dbReference>
<feature type="transmembrane region" description="Helical" evidence="13">
    <location>
        <begin position="36"/>
        <end position="56"/>
    </location>
</feature>
<evidence type="ECO:0000256" key="7">
    <source>
        <dbReference type="ARBA" id="ARBA00023002"/>
    </source>
</evidence>
<name>A0ABP1N1W7_XYLVO</name>
<keyword evidence="11 12" id="KW-0275">Fatty acid biosynthesis</keyword>
<comment type="subcellular location">
    <subcellularLocation>
        <location evidence="1">Membrane</location>
        <topology evidence="1">Multi-pass membrane protein</topology>
    </subcellularLocation>
</comment>
<evidence type="ECO:0000256" key="6">
    <source>
        <dbReference type="ARBA" id="ARBA00022989"/>
    </source>
</evidence>
<comment type="similarity">
    <text evidence="2 12">Belongs to the fatty acid desaturase type 1 family.</text>
</comment>
<evidence type="ECO:0000256" key="5">
    <source>
        <dbReference type="ARBA" id="ARBA00022832"/>
    </source>
</evidence>
<keyword evidence="6 13" id="KW-1133">Transmembrane helix</keyword>
<keyword evidence="7 12" id="KW-0560">Oxidoreductase</keyword>